<dbReference type="STRING" id="1810504.PG2T_01985"/>
<dbReference type="Proteomes" id="UP000092952">
    <property type="component" value="Chromosome"/>
</dbReference>
<dbReference type="EMBL" id="CP014671">
    <property type="protein sequence ID" value="ANX03075.1"/>
    <property type="molecule type" value="Genomic_DNA"/>
</dbReference>
<keyword evidence="3" id="KW-1185">Reference proteome</keyword>
<name>A0A1B1YQL4_9GAMM</name>
<dbReference type="InterPro" id="IPR021357">
    <property type="entry name" value="DUF2782"/>
</dbReference>
<gene>
    <name evidence="2" type="ORF">PG2T_01985</name>
</gene>
<dbReference type="KEGG" id="gbi:PG2T_01985"/>
<reference evidence="3" key="1">
    <citation type="submission" date="2016-03" db="EMBL/GenBank/DDBJ databases">
        <title>Complete genome sequence of Solimmundus cernigliae, representing a novel lineage of polycyclic aromatic hydrocarbon degraders within the Gammaproteobacteria.</title>
        <authorList>
            <person name="Singleton D.R."/>
            <person name="Dickey A.N."/>
            <person name="Scholl E.H."/>
            <person name="Wright F.A."/>
            <person name="Aitken M.D."/>
        </authorList>
    </citation>
    <scope>NUCLEOTIDE SEQUENCE [LARGE SCALE GENOMIC DNA]</scope>
    <source>
        <strain evidence="3">TR3.2</strain>
    </source>
</reference>
<proteinExistence type="predicted"/>
<evidence type="ECO:0000313" key="3">
    <source>
        <dbReference type="Proteomes" id="UP000092952"/>
    </source>
</evidence>
<accession>A0A1B1YQL4</accession>
<evidence type="ECO:0000313" key="2">
    <source>
        <dbReference type="EMBL" id="ANX03075.1"/>
    </source>
</evidence>
<dbReference type="AlphaFoldDB" id="A0A1B1YQL4"/>
<feature type="region of interest" description="Disordered" evidence="1">
    <location>
        <begin position="1"/>
        <end position="43"/>
    </location>
</feature>
<dbReference type="RefSeq" id="WP_202816396.1">
    <property type="nucleotide sequence ID" value="NZ_CP014671.1"/>
</dbReference>
<protein>
    <recommendedName>
        <fullName evidence="4">DUF2782 domain-containing protein</fullName>
    </recommendedName>
</protein>
<dbReference type="Gene3D" id="2.20.130.30">
    <property type="entry name" value="Protein of unknown function DUF2782"/>
    <property type="match status" value="1"/>
</dbReference>
<evidence type="ECO:0000256" key="1">
    <source>
        <dbReference type="SAM" id="MobiDB-lite"/>
    </source>
</evidence>
<evidence type="ECO:0008006" key="4">
    <source>
        <dbReference type="Google" id="ProtNLM"/>
    </source>
</evidence>
<dbReference type="Pfam" id="PF11191">
    <property type="entry name" value="DUF2782"/>
    <property type="match status" value="1"/>
</dbReference>
<dbReference type="InParanoid" id="A0A1B1YQL4"/>
<organism evidence="2 3">
    <name type="scientific">Immundisolibacter cernigliae</name>
    <dbReference type="NCBI Taxonomy" id="1810504"/>
    <lineage>
        <taxon>Bacteria</taxon>
        <taxon>Pseudomonadati</taxon>
        <taxon>Pseudomonadota</taxon>
        <taxon>Gammaproteobacteria</taxon>
        <taxon>Immundisolibacterales</taxon>
        <taxon>Immundisolibacteraceae</taxon>
        <taxon>Immundisolibacter</taxon>
    </lineage>
</organism>
<sequence>MQVEPRDDAPPAGSEVPPELQVAPQEGEAPSPEVTIKRQGKDTREEYSINGRVYMVKVKPAVGPAYYLVDPTGQGEFSQQINDVKNPPPVPRWVLLRW</sequence>